<dbReference type="EMBL" id="MU274934">
    <property type="protein sequence ID" value="KAI0085141.1"/>
    <property type="molecule type" value="Genomic_DNA"/>
</dbReference>
<protein>
    <submittedName>
        <fullName evidence="1">Uncharacterized protein</fullName>
    </submittedName>
</protein>
<organism evidence="1 2">
    <name type="scientific">Irpex rosettiformis</name>
    <dbReference type="NCBI Taxonomy" id="378272"/>
    <lineage>
        <taxon>Eukaryota</taxon>
        <taxon>Fungi</taxon>
        <taxon>Dikarya</taxon>
        <taxon>Basidiomycota</taxon>
        <taxon>Agaricomycotina</taxon>
        <taxon>Agaricomycetes</taxon>
        <taxon>Polyporales</taxon>
        <taxon>Irpicaceae</taxon>
        <taxon>Irpex</taxon>
    </lineage>
</organism>
<evidence type="ECO:0000313" key="1">
    <source>
        <dbReference type="EMBL" id="KAI0085141.1"/>
    </source>
</evidence>
<evidence type="ECO:0000313" key="2">
    <source>
        <dbReference type="Proteomes" id="UP001055072"/>
    </source>
</evidence>
<name>A0ACB8TT42_9APHY</name>
<dbReference type="Proteomes" id="UP001055072">
    <property type="component" value="Unassembled WGS sequence"/>
</dbReference>
<keyword evidence="2" id="KW-1185">Reference proteome</keyword>
<comment type="caution">
    <text evidence="1">The sequence shown here is derived from an EMBL/GenBank/DDBJ whole genome shotgun (WGS) entry which is preliminary data.</text>
</comment>
<accession>A0ACB8TT42</accession>
<proteinExistence type="predicted"/>
<sequence>MFFSVARSRLFIASLLAFTHVANAHVNTLFTSSVSYCSPPESILIQQFDIAYYPQNRSIAYNVSLASVRPHLNVSANLFVNVYGMRPFNISLDLCTLLHGAFCPLPTYNFTGFDQIILPDSIDIASSLPGVAYKIPDLEAFVQLTFTESSTSKTVACIQATVSNGWSTRQKAVEWSTGAIALLALVSAIWWSYVRPDALAPVRLMDLMYLFQTIASSGLLALNYPSVYRAYTLNFAWSLGLFAQSPSSSIQNTINNMRSHTGVAVTGDGSSAVSLVNRKLSPYNNIAQVNQLMSPILFGTNSTGHTVSPQSNIFVGGNVATVTKESDNVLEAGIAIYTNYIGIATANAFMTIFFTSLILFAIALAILGLGYIFILAIGRTPWGQQRQATLGRARAGYPAFARAWGLRVALVCVIPVFIFTFFQWTLNDSWASVLLSVILWLIILVSIIAPIIFLLRPTLFTRWTGDLDPAASTTLLPLVAALRPQRFYYVLATFIAILVKTLVAGFGQAHGMVQTIILLITEIVLFATLLVFRPFCTRGADILAVILSIFRVVCTGLMIAFSESLHLDAIPRVVVGIVIAVIYSVAVVLMFFNVLVNLGLLQLVPTPWRRRKELSVSTDATVLSSGRSLDDEEKKIAGSGKRSGSDLSEKSSHVSQKITPVPSSIFRERPGNPEPSHTPDTPSPISPATTATRLSQFSDPPDLTPTTATMSTLGEQLPRRWSFQHSRPPSASAASHYSGGLSPRWPVTPGTTESEYVTPRESWRRSSSAFEHQTIPEHAAS</sequence>
<reference evidence="1" key="1">
    <citation type="journal article" date="2021" name="Environ. Microbiol.">
        <title>Gene family expansions and transcriptome signatures uncover fungal adaptations to wood decay.</title>
        <authorList>
            <person name="Hage H."/>
            <person name="Miyauchi S."/>
            <person name="Viragh M."/>
            <person name="Drula E."/>
            <person name="Min B."/>
            <person name="Chaduli D."/>
            <person name="Navarro D."/>
            <person name="Favel A."/>
            <person name="Norest M."/>
            <person name="Lesage-Meessen L."/>
            <person name="Balint B."/>
            <person name="Merenyi Z."/>
            <person name="de Eugenio L."/>
            <person name="Morin E."/>
            <person name="Martinez A.T."/>
            <person name="Baldrian P."/>
            <person name="Stursova M."/>
            <person name="Martinez M.J."/>
            <person name="Novotny C."/>
            <person name="Magnuson J.K."/>
            <person name="Spatafora J.W."/>
            <person name="Maurice S."/>
            <person name="Pangilinan J."/>
            <person name="Andreopoulos W."/>
            <person name="LaButti K."/>
            <person name="Hundley H."/>
            <person name="Na H."/>
            <person name="Kuo A."/>
            <person name="Barry K."/>
            <person name="Lipzen A."/>
            <person name="Henrissat B."/>
            <person name="Riley R."/>
            <person name="Ahrendt S."/>
            <person name="Nagy L.G."/>
            <person name="Grigoriev I.V."/>
            <person name="Martin F."/>
            <person name="Rosso M.N."/>
        </authorList>
    </citation>
    <scope>NUCLEOTIDE SEQUENCE</scope>
    <source>
        <strain evidence="1">CBS 384.51</strain>
    </source>
</reference>
<gene>
    <name evidence="1" type="ORF">BDY19DRAFT_458031</name>
</gene>